<dbReference type="SMART" id="SM00450">
    <property type="entry name" value="RHOD"/>
    <property type="match status" value="1"/>
</dbReference>
<dbReference type="InterPro" id="IPR001763">
    <property type="entry name" value="Rhodanese-like_dom"/>
</dbReference>
<evidence type="ECO:0000256" key="3">
    <source>
        <dbReference type="ARBA" id="ARBA00022840"/>
    </source>
</evidence>
<keyword evidence="4" id="KW-0472">Membrane</keyword>
<evidence type="ECO:0000313" key="6">
    <source>
        <dbReference type="EMBL" id="RZS53438.1"/>
    </source>
</evidence>
<dbReference type="GO" id="GO:0008146">
    <property type="term" value="F:sulfotransferase activity"/>
    <property type="evidence" value="ECO:0007669"/>
    <property type="project" value="TreeGrafter"/>
</dbReference>
<dbReference type="Proteomes" id="UP000293519">
    <property type="component" value="Unassembled WGS sequence"/>
</dbReference>
<dbReference type="InterPro" id="IPR045886">
    <property type="entry name" value="ThiF/MoeB/HesA"/>
</dbReference>
<dbReference type="GO" id="GO:0016779">
    <property type="term" value="F:nucleotidyltransferase activity"/>
    <property type="evidence" value="ECO:0007669"/>
    <property type="project" value="UniProtKB-KW"/>
</dbReference>
<keyword evidence="6" id="KW-0548">Nucleotidyltransferase</keyword>
<protein>
    <submittedName>
        <fullName evidence="6">Adenylyltransferase/sulfurtransferase</fullName>
    </submittedName>
</protein>
<dbReference type="InterPro" id="IPR000594">
    <property type="entry name" value="ThiF_NAD_FAD-bd"/>
</dbReference>
<dbReference type="GO" id="GO:0004792">
    <property type="term" value="F:thiosulfate-cyanide sulfurtransferase activity"/>
    <property type="evidence" value="ECO:0007669"/>
    <property type="project" value="TreeGrafter"/>
</dbReference>
<dbReference type="GO" id="GO:0005829">
    <property type="term" value="C:cytosol"/>
    <property type="evidence" value="ECO:0007669"/>
    <property type="project" value="TreeGrafter"/>
</dbReference>
<dbReference type="SUPFAM" id="SSF69572">
    <property type="entry name" value="Activating enzymes of the ubiquitin-like proteins"/>
    <property type="match status" value="1"/>
</dbReference>
<gene>
    <name evidence="6" type="ORF">EV141_2384</name>
</gene>
<reference evidence="6 7" key="1">
    <citation type="journal article" date="2015" name="Stand. Genomic Sci.">
        <title>Genomic Encyclopedia of Bacterial and Archaeal Type Strains, Phase III: the genomes of soil and plant-associated and newly described type strains.</title>
        <authorList>
            <person name="Whitman W.B."/>
            <person name="Woyke T."/>
            <person name="Klenk H.P."/>
            <person name="Zhou Y."/>
            <person name="Lilburn T.G."/>
            <person name="Beck B.J."/>
            <person name="De Vos P."/>
            <person name="Vandamme P."/>
            <person name="Eisen J.A."/>
            <person name="Garrity G."/>
            <person name="Hugenholtz P."/>
            <person name="Kyrpides N.C."/>
        </authorList>
    </citation>
    <scope>NUCLEOTIDE SEQUENCE [LARGE SCALE GENOMIC DNA]</scope>
    <source>
        <strain evidence="6 7">CV2</strain>
    </source>
</reference>
<dbReference type="EMBL" id="SGWW01000006">
    <property type="protein sequence ID" value="RZS53438.1"/>
    <property type="molecule type" value="Genomic_DNA"/>
</dbReference>
<organism evidence="6 7">
    <name type="scientific">Microcella putealis</name>
    <dbReference type="NCBI Taxonomy" id="337005"/>
    <lineage>
        <taxon>Bacteria</taxon>
        <taxon>Bacillati</taxon>
        <taxon>Actinomycetota</taxon>
        <taxon>Actinomycetes</taxon>
        <taxon>Micrococcales</taxon>
        <taxon>Microbacteriaceae</taxon>
        <taxon>Microcella</taxon>
    </lineage>
</organism>
<name>A0A4Q7LIU1_9MICO</name>
<evidence type="ECO:0000256" key="4">
    <source>
        <dbReference type="SAM" id="Phobius"/>
    </source>
</evidence>
<keyword evidence="2" id="KW-0547">Nucleotide-binding</keyword>
<dbReference type="InterPro" id="IPR036873">
    <property type="entry name" value="Rhodanese-like_dom_sf"/>
</dbReference>
<dbReference type="CDD" id="cd00757">
    <property type="entry name" value="ThiF_MoeB_HesA_family"/>
    <property type="match status" value="1"/>
</dbReference>
<dbReference type="FunFam" id="3.40.50.720:FF:000033">
    <property type="entry name" value="Adenylyltransferase and sulfurtransferase MOCS3"/>
    <property type="match status" value="1"/>
</dbReference>
<evidence type="ECO:0000313" key="7">
    <source>
        <dbReference type="Proteomes" id="UP000293519"/>
    </source>
</evidence>
<dbReference type="CDD" id="cd00158">
    <property type="entry name" value="RHOD"/>
    <property type="match status" value="1"/>
</dbReference>
<comment type="caution">
    <text evidence="6">The sequence shown here is derived from an EMBL/GenBank/DDBJ whole genome shotgun (WGS) entry which is preliminary data.</text>
</comment>
<proteinExistence type="predicted"/>
<dbReference type="OrthoDB" id="9804286at2"/>
<accession>A0A4Q7LIU1</accession>
<dbReference type="Gene3D" id="3.40.250.10">
    <property type="entry name" value="Rhodanese-like domain"/>
    <property type="match status" value="1"/>
</dbReference>
<keyword evidence="4" id="KW-1133">Transmembrane helix</keyword>
<keyword evidence="3" id="KW-0067">ATP-binding</keyword>
<dbReference type="NCBIfam" id="NF004281">
    <property type="entry name" value="PRK05690.1"/>
    <property type="match status" value="1"/>
</dbReference>
<dbReference type="AlphaFoldDB" id="A0A4Q7LIU1"/>
<keyword evidence="4" id="KW-0812">Transmembrane</keyword>
<dbReference type="PANTHER" id="PTHR10953:SF102">
    <property type="entry name" value="ADENYLYLTRANSFERASE AND SULFURTRANSFERASE MOCS3"/>
    <property type="match status" value="1"/>
</dbReference>
<dbReference type="Gene3D" id="3.40.50.720">
    <property type="entry name" value="NAD(P)-binding Rossmann-like Domain"/>
    <property type="match status" value="1"/>
</dbReference>
<evidence type="ECO:0000259" key="5">
    <source>
        <dbReference type="PROSITE" id="PS50206"/>
    </source>
</evidence>
<feature type="transmembrane region" description="Helical" evidence="4">
    <location>
        <begin position="49"/>
        <end position="76"/>
    </location>
</feature>
<dbReference type="PANTHER" id="PTHR10953">
    <property type="entry name" value="UBIQUITIN-ACTIVATING ENZYME E1"/>
    <property type="match status" value="1"/>
</dbReference>
<sequence length="394" mass="42389">MNARNATPLPPLVEPAAELTPAEAERYSRHVIIPEIGSLGQRRLKNARVLVIGAGGLGSPVLLYLAAAGVGTIGIVDDDLVDASNLQRQIIHDVSSVGGSKLASAARALGELDPAVTVRCHELRLDSSTALALFADYDLIIDGSDNFATRYLVNDAAALLGKPYVWGSVYRFEGQVSVFWERHGPTYRDLFPEAPPAGASLSCGEGGVLGMLCGVIGSMMVAEAVKLITGVGRTLLGRVLLFDSQNATWRELTVRKDESIAPITELIDYELFCGVAAVPASTDDEIGVHELVALLLTRGEIGDANFELIDVRERGEHDLVAIPGSRLITLDRIVSGEVLSELPRDRDLVLYCKAGTRSAIALAELRSQGYTRMKHLSGGVLAWLHETESMRHQY</sequence>
<evidence type="ECO:0000256" key="1">
    <source>
        <dbReference type="ARBA" id="ARBA00022679"/>
    </source>
</evidence>
<dbReference type="Pfam" id="PF00581">
    <property type="entry name" value="Rhodanese"/>
    <property type="match status" value="1"/>
</dbReference>
<dbReference type="InterPro" id="IPR035985">
    <property type="entry name" value="Ubiquitin-activating_enz"/>
</dbReference>
<dbReference type="GO" id="GO:0008641">
    <property type="term" value="F:ubiquitin-like modifier activating enzyme activity"/>
    <property type="evidence" value="ECO:0007669"/>
    <property type="project" value="InterPro"/>
</dbReference>
<keyword evidence="1 6" id="KW-0808">Transferase</keyword>
<dbReference type="RefSeq" id="WP_130486175.1">
    <property type="nucleotide sequence ID" value="NZ_SGWW01000006.1"/>
</dbReference>
<keyword evidence="7" id="KW-1185">Reference proteome</keyword>
<feature type="domain" description="Rhodanese" evidence="5">
    <location>
        <begin position="302"/>
        <end position="388"/>
    </location>
</feature>
<dbReference type="Pfam" id="PF00899">
    <property type="entry name" value="ThiF"/>
    <property type="match status" value="1"/>
</dbReference>
<dbReference type="PROSITE" id="PS50206">
    <property type="entry name" value="RHODANESE_3"/>
    <property type="match status" value="1"/>
</dbReference>
<evidence type="ECO:0000256" key="2">
    <source>
        <dbReference type="ARBA" id="ARBA00022741"/>
    </source>
</evidence>
<dbReference type="GO" id="GO:0005524">
    <property type="term" value="F:ATP binding"/>
    <property type="evidence" value="ECO:0007669"/>
    <property type="project" value="UniProtKB-KW"/>
</dbReference>